<comment type="caution">
    <text evidence="2">The sequence shown here is derived from an EMBL/GenBank/DDBJ whole genome shotgun (WGS) entry which is preliminary data.</text>
</comment>
<dbReference type="CDD" id="cd16934">
    <property type="entry name" value="HATPase_RsbT-like"/>
    <property type="match status" value="1"/>
</dbReference>
<gene>
    <name evidence="2" type="ORF">GCM10007860_23280</name>
</gene>
<dbReference type="InterPro" id="IPR039248">
    <property type="entry name" value="Ptase_RsbX"/>
</dbReference>
<dbReference type="Gene3D" id="3.30.565.10">
    <property type="entry name" value="Histidine kinase-like ATPase, C-terminal domain"/>
    <property type="match status" value="1"/>
</dbReference>
<proteinExistence type="predicted"/>
<reference evidence="3" key="1">
    <citation type="journal article" date="2019" name="Int. J. Syst. Evol. Microbiol.">
        <title>The Global Catalogue of Microorganisms (GCM) 10K type strain sequencing project: providing services to taxonomists for standard genome sequencing and annotation.</title>
        <authorList>
            <consortium name="The Broad Institute Genomics Platform"/>
            <consortium name="The Broad Institute Genome Sequencing Center for Infectious Disease"/>
            <person name="Wu L."/>
            <person name="Ma J."/>
        </authorList>
    </citation>
    <scope>NUCLEOTIDE SEQUENCE [LARGE SCALE GENOMIC DNA]</scope>
    <source>
        <strain evidence="3">NBRC 104970</strain>
    </source>
</reference>
<dbReference type="InterPro" id="IPR036890">
    <property type="entry name" value="HATPase_C_sf"/>
</dbReference>
<sequence length="343" mass="35559">MEVSSGITHRLYPLTEQSQIGELRRDAVALAQASGFDDVAAGQVALVATELGSNLVKHARSGQVLLARVADGRGSWQIELISVDQGPGIDDVAAAMADGFSTVGTLGQGLGAVRRLSHDFDLHSSPDGTVILARLHAHSAAVAGAAASPQAFSVGVVAIAAPGETVCGDAWAVAQDGERASALLADGLGHGSHAAEAANAAVECFAGMPAAAPRQLLDQMHRALRATRGAAVALAQLELAGPSLEYSGAGNICGRLLSGVEDRTLATQHGTVGLAMRQVQPNRYTLGDHTLLVMHSDGLATRWRLAHPSLLRHHPAIIAATLWRDNRRGRDDATVLVLKRNSG</sequence>
<dbReference type="SMART" id="SM00331">
    <property type="entry name" value="PP2C_SIG"/>
    <property type="match status" value="1"/>
</dbReference>
<dbReference type="RefSeq" id="WP_018747346.1">
    <property type="nucleotide sequence ID" value="NZ_BSOZ01000037.1"/>
</dbReference>
<dbReference type="SUPFAM" id="SSF81606">
    <property type="entry name" value="PP2C-like"/>
    <property type="match status" value="1"/>
</dbReference>
<dbReference type="EMBL" id="BSOZ01000037">
    <property type="protein sequence ID" value="GLS05178.1"/>
    <property type="molecule type" value="Genomic_DNA"/>
</dbReference>
<feature type="domain" description="PPM-type phosphatase" evidence="1">
    <location>
        <begin position="151"/>
        <end position="340"/>
    </location>
</feature>
<dbReference type="SUPFAM" id="SSF55874">
    <property type="entry name" value="ATPase domain of HSP90 chaperone/DNA topoisomerase II/histidine kinase"/>
    <property type="match status" value="1"/>
</dbReference>
<organism evidence="2 3">
    <name type="scientific">Chitiniphilus shinanonensis</name>
    <dbReference type="NCBI Taxonomy" id="553088"/>
    <lineage>
        <taxon>Bacteria</taxon>
        <taxon>Pseudomonadati</taxon>
        <taxon>Pseudomonadota</taxon>
        <taxon>Betaproteobacteria</taxon>
        <taxon>Neisseriales</taxon>
        <taxon>Chitinibacteraceae</taxon>
        <taxon>Chitiniphilus</taxon>
    </lineage>
</organism>
<evidence type="ECO:0000313" key="3">
    <source>
        <dbReference type="Proteomes" id="UP001156836"/>
    </source>
</evidence>
<dbReference type="InterPro" id="IPR036457">
    <property type="entry name" value="PPM-type-like_dom_sf"/>
</dbReference>
<keyword evidence="3" id="KW-1185">Reference proteome</keyword>
<accession>A0ABQ6BZ45</accession>
<dbReference type="Gene3D" id="3.60.40.10">
    <property type="entry name" value="PPM-type phosphatase domain"/>
    <property type="match status" value="1"/>
</dbReference>
<dbReference type="PANTHER" id="PTHR35801:SF1">
    <property type="entry name" value="PHOSPHOSERINE PHOSPHATASE RSBX"/>
    <property type="match status" value="1"/>
</dbReference>
<evidence type="ECO:0000313" key="2">
    <source>
        <dbReference type="EMBL" id="GLS05178.1"/>
    </source>
</evidence>
<protein>
    <submittedName>
        <fullName evidence="2">Transcriptional regulator</fullName>
    </submittedName>
</protein>
<dbReference type="Proteomes" id="UP001156836">
    <property type="component" value="Unassembled WGS sequence"/>
</dbReference>
<dbReference type="Pfam" id="PF13581">
    <property type="entry name" value="HATPase_c_2"/>
    <property type="match status" value="1"/>
</dbReference>
<dbReference type="Pfam" id="PF07228">
    <property type="entry name" value="SpoIIE"/>
    <property type="match status" value="1"/>
</dbReference>
<dbReference type="InterPro" id="IPR003594">
    <property type="entry name" value="HATPase_dom"/>
</dbReference>
<name>A0ABQ6BZ45_9NEIS</name>
<dbReference type="InterPro" id="IPR001932">
    <property type="entry name" value="PPM-type_phosphatase-like_dom"/>
</dbReference>
<evidence type="ECO:0000259" key="1">
    <source>
        <dbReference type="SMART" id="SM00331"/>
    </source>
</evidence>
<dbReference type="PANTHER" id="PTHR35801">
    <property type="entry name" value="PHOSPHOSERINE PHOSPHATASE RSBX"/>
    <property type="match status" value="1"/>
</dbReference>